<dbReference type="AlphaFoldDB" id="A0A5J4X217"/>
<protein>
    <submittedName>
        <fullName evidence="1">Uncharacterized protein</fullName>
    </submittedName>
</protein>
<accession>A0A5J4X217</accession>
<name>A0A5J4X217_9EUKA</name>
<evidence type="ECO:0000313" key="1">
    <source>
        <dbReference type="EMBL" id="KAA6400776.1"/>
    </source>
</evidence>
<gene>
    <name evidence="1" type="ORF">EZS28_003694</name>
</gene>
<sequence length="202" mass="23242">MSVPRAHSEYIKMLQWYYLNSLLEKTIKLREDYVNNVFYTLTIRLKEKNIELRQLELANNIRTKLNTTVNSIQIQADKILNFAEEFAALSESLQVLRTGLQQSMDKIPCSDQVIFKEDDVLHALDEVIATLNGIQPFNNQLSNTDAKKLSDFENVGNATSYFKQKLSNELSDVVKCCKVLGEESEQITEFISRVAQNQEEQN</sequence>
<proteinExistence type="predicted"/>
<dbReference type="Proteomes" id="UP000324800">
    <property type="component" value="Unassembled WGS sequence"/>
</dbReference>
<organism evidence="1 2">
    <name type="scientific">Streblomastix strix</name>
    <dbReference type="NCBI Taxonomy" id="222440"/>
    <lineage>
        <taxon>Eukaryota</taxon>
        <taxon>Metamonada</taxon>
        <taxon>Preaxostyla</taxon>
        <taxon>Oxymonadida</taxon>
        <taxon>Streblomastigidae</taxon>
        <taxon>Streblomastix</taxon>
    </lineage>
</organism>
<comment type="caution">
    <text evidence="1">The sequence shown here is derived from an EMBL/GenBank/DDBJ whole genome shotgun (WGS) entry which is preliminary data.</text>
</comment>
<evidence type="ECO:0000313" key="2">
    <source>
        <dbReference type="Proteomes" id="UP000324800"/>
    </source>
</evidence>
<reference evidence="1 2" key="1">
    <citation type="submission" date="2019-03" db="EMBL/GenBank/DDBJ databases">
        <title>Single cell metagenomics reveals metabolic interactions within the superorganism composed of flagellate Streblomastix strix and complex community of Bacteroidetes bacteria on its surface.</title>
        <authorList>
            <person name="Treitli S.C."/>
            <person name="Kolisko M."/>
            <person name="Husnik F."/>
            <person name="Keeling P."/>
            <person name="Hampl V."/>
        </authorList>
    </citation>
    <scope>NUCLEOTIDE SEQUENCE [LARGE SCALE GENOMIC DNA]</scope>
    <source>
        <strain evidence="1">ST1C</strain>
    </source>
</reference>
<dbReference type="EMBL" id="SNRW01000501">
    <property type="protein sequence ID" value="KAA6400776.1"/>
    <property type="molecule type" value="Genomic_DNA"/>
</dbReference>